<dbReference type="InterPro" id="IPR042577">
    <property type="entry name" value="EYA_dom_metazoan"/>
</dbReference>
<evidence type="ECO:0000313" key="18">
    <source>
        <dbReference type="Ensembl" id="ENSMAMP00000042182.1"/>
    </source>
</evidence>
<evidence type="ECO:0000256" key="4">
    <source>
        <dbReference type="ARBA" id="ARBA00022723"/>
    </source>
</evidence>
<evidence type="ECO:0000256" key="8">
    <source>
        <dbReference type="ARBA" id="ARBA00023015"/>
    </source>
</evidence>
<feature type="region of interest" description="Disordered" evidence="16">
    <location>
        <begin position="46"/>
        <end position="97"/>
    </location>
</feature>
<dbReference type="InterPro" id="IPR038102">
    <property type="entry name" value="EYA_dom_sf"/>
</dbReference>
<keyword evidence="9" id="KW-0010">Activator</keyword>
<keyword evidence="7 15" id="KW-0904">Protein phosphatase</keyword>
<name>A0A7N8WWN6_9TELE</name>
<reference evidence="18" key="1">
    <citation type="submission" date="2025-08" db="UniProtKB">
        <authorList>
            <consortium name="Ensembl"/>
        </authorList>
    </citation>
    <scope>IDENTIFICATION</scope>
</reference>
<evidence type="ECO:0000256" key="7">
    <source>
        <dbReference type="ARBA" id="ARBA00022912"/>
    </source>
</evidence>
<dbReference type="EC" id="3.1.3.48" evidence="15"/>
<dbReference type="InterPro" id="IPR006545">
    <property type="entry name" value="EYA_dom"/>
</dbReference>
<comment type="catalytic activity">
    <reaction evidence="12 15">
        <text>O-phospho-L-tyrosyl-[protein] + H2O = L-tyrosyl-[protein] + phosphate</text>
        <dbReference type="Rhea" id="RHEA:10684"/>
        <dbReference type="Rhea" id="RHEA-COMP:10136"/>
        <dbReference type="Rhea" id="RHEA-COMP:20101"/>
        <dbReference type="ChEBI" id="CHEBI:15377"/>
        <dbReference type="ChEBI" id="CHEBI:43474"/>
        <dbReference type="ChEBI" id="CHEBI:46858"/>
        <dbReference type="ChEBI" id="CHEBI:61978"/>
        <dbReference type="EC" id="3.1.3.48"/>
    </reaction>
</comment>
<evidence type="ECO:0000256" key="16">
    <source>
        <dbReference type="SAM" id="MobiDB-lite"/>
    </source>
</evidence>
<evidence type="ECO:0000256" key="6">
    <source>
        <dbReference type="ARBA" id="ARBA00022842"/>
    </source>
</evidence>
<evidence type="ECO:0000256" key="13">
    <source>
        <dbReference type="PIRSR" id="PIRSR628472-1"/>
    </source>
</evidence>
<dbReference type="InterPro" id="IPR028472">
    <property type="entry name" value="EYA"/>
</dbReference>
<evidence type="ECO:0000256" key="2">
    <source>
        <dbReference type="ARBA" id="ARBA00010501"/>
    </source>
</evidence>
<dbReference type="CDD" id="cd02601">
    <property type="entry name" value="HAD_Eya"/>
    <property type="match status" value="1"/>
</dbReference>
<dbReference type="Pfam" id="PF00702">
    <property type="entry name" value="Hydrolase"/>
    <property type="match status" value="1"/>
</dbReference>
<dbReference type="PANTHER" id="PTHR10190">
    <property type="entry name" value="EYES ABSENT"/>
    <property type="match status" value="1"/>
</dbReference>
<reference evidence="18" key="2">
    <citation type="submission" date="2025-09" db="UniProtKB">
        <authorList>
            <consortium name="Ensembl"/>
        </authorList>
    </citation>
    <scope>IDENTIFICATION</scope>
</reference>
<keyword evidence="4 14" id="KW-0479">Metal-binding</keyword>
<dbReference type="GO" id="GO:0005634">
    <property type="term" value="C:nucleus"/>
    <property type="evidence" value="ECO:0007669"/>
    <property type="project" value="UniProtKB-SubCell"/>
</dbReference>
<comment type="subcellular location">
    <subcellularLocation>
        <location evidence="1">Nucleus</location>
    </subcellularLocation>
</comment>
<evidence type="ECO:0000256" key="3">
    <source>
        <dbReference type="ARBA" id="ARBA00022473"/>
    </source>
</evidence>
<dbReference type="GO" id="GO:0030154">
    <property type="term" value="P:cell differentiation"/>
    <property type="evidence" value="ECO:0007669"/>
    <property type="project" value="TreeGrafter"/>
</dbReference>
<sequence>MNFFYFFFLGGTLLLNLCINTSSVHSYNLLLLPPLSCRSMEMQDLASPHNPVGGSDSTGSKLDKNNLGSPSITTNGTGVKTEPMNNSDTVTTTGDTALDTYAGSGNTQIYTQKPYPHILSTPAAPPMPTYAGQPQFSSMQQSTVYTAYSQTGQPYGLSTYGISIKTESGLAQSQSPLQTGLSYSPGFTTPQPGQTAYSPYQMPGSSFTPSSGLYATNNSVSNPANYTATQQDYPSYTTFGQNQYAQYYSTSTYGTYMTSNSVDGTGSTAAYQLQDPTPAMTGQAAELHPGEFETVQSPSTPIKELDDRASRSGGSKSRGRGRKNNPSPPPDSDLERVFVWDLDETIIVFHSLLTGSYAQKYGKDPPMAVTLGLRMEEMIFNLADTHLFFNDLEECDQVHIDDVSSDDNGQDLSTYSFATDGFHAAATSANLCLATGVRGGVDWMRKLAFRYRRVKELYSTYKNNVGGLLGPAKRDAWLQLRAEVEALTDSWLTHALKSLSIISSRSNCVNVLVTTTQLIPALAKVLLYSLGSVFPIENIYSATKIGKESCFERIMQRFGRKVVYVVIGDGVEEEQAAKKHNMPFWRISSHSDLLALHQALEFEYL</sequence>
<feature type="compositionally biased region" description="Low complexity" evidence="16">
    <location>
        <begin position="88"/>
        <end position="97"/>
    </location>
</feature>
<organism evidence="18 19">
    <name type="scientific">Mastacembelus armatus</name>
    <name type="common">zig-zag eel</name>
    <dbReference type="NCBI Taxonomy" id="205130"/>
    <lineage>
        <taxon>Eukaryota</taxon>
        <taxon>Metazoa</taxon>
        <taxon>Chordata</taxon>
        <taxon>Craniata</taxon>
        <taxon>Vertebrata</taxon>
        <taxon>Euteleostomi</taxon>
        <taxon>Actinopterygii</taxon>
        <taxon>Neopterygii</taxon>
        <taxon>Teleostei</taxon>
        <taxon>Neoteleostei</taxon>
        <taxon>Acanthomorphata</taxon>
        <taxon>Anabantaria</taxon>
        <taxon>Synbranchiformes</taxon>
        <taxon>Mastacembelidae</taxon>
        <taxon>Mastacembelus</taxon>
    </lineage>
</organism>
<evidence type="ECO:0000256" key="11">
    <source>
        <dbReference type="ARBA" id="ARBA00023242"/>
    </source>
</evidence>
<keyword evidence="5 15" id="KW-0378">Hydrolase</keyword>
<dbReference type="AlphaFoldDB" id="A0A7N8WWN6"/>
<feature type="region of interest" description="Disordered" evidence="16">
    <location>
        <begin position="292"/>
        <end position="334"/>
    </location>
</feature>
<feature type="compositionally biased region" description="Polar residues" evidence="16">
    <location>
        <begin position="55"/>
        <end position="87"/>
    </location>
</feature>
<dbReference type="SFLD" id="SFLDG01129">
    <property type="entry name" value="C1.5:_HAD__Beta-PGM__Phosphata"/>
    <property type="match status" value="1"/>
</dbReference>
<evidence type="ECO:0000256" key="12">
    <source>
        <dbReference type="ARBA" id="ARBA00051722"/>
    </source>
</evidence>
<feature type="binding site" evidence="14">
    <location>
        <position position="341"/>
    </location>
    <ligand>
        <name>Mg(2+)</name>
        <dbReference type="ChEBI" id="CHEBI:18420"/>
    </ligand>
</feature>
<dbReference type="Gene3D" id="3.40.50.12350">
    <property type="match status" value="1"/>
</dbReference>
<evidence type="ECO:0000256" key="1">
    <source>
        <dbReference type="ARBA" id="ARBA00004123"/>
    </source>
</evidence>
<dbReference type="GO" id="GO:0046872">
    <property type="term" value="F:metal ion binding"/>
    <property type="evidence" value="ECO:0007669"/>
    <property type="project" value="UniProtKB-KW"/>
</dbReference>
<dbReference type="FunFam" id="3.40.50.12350:FF:000001">
    <property type="entry name" value="Eyes absent homolog"/>
    <property type="match status" value="1"/>
</dbReference>
<evidence type="ECO:0000313" key="19">
    <source>
        <dbReference type="Proteomes" id="UP000261640"/>
    </source>
</evidence>
<keyword evidence="3" id="KW-0217">Developmental protein</keyword>
<dbReference type="NCBIfam" id="TIGR01658">
    <property type="entry name" value="EYA-cons_domain"/>
    <property type="match status" value="1"/>
</dbReference>
<evidence type="ECO:0000256" key="10">
    <source>
        <dbReference type="ARBA" id="ARBA00023163"/>
    </source>
</evidence>
<keyword evidence="11" id="KW-0539">Nucleus</keyword>
<feature type="signal peptide" evidence="17">
    <location>
        <begin position="1"/>
        <end position="26"/>
    </location>
</feature>
<dbReference type="PANTHER" id="PTHR10190:SF17">
    <property type="entry name" value="EYES ABSENT HOMOLOG 4"/>
    <property type="match status" value="1"/>
</dbReference>
<dbReference type="GO" id="GO:0045739">
    <property type="term" value="P:positive regulation of DNA repair"/>
    <property type="evidence" value="ECO:0007669"/>
    <property type="project" value="TreeGrafter"/>
</dbReference>
<comment type="similarity">
    <text evidence="2 15">Belongs to the HAD-like hydrolase superfamily. EYA family.</text>
</comment>
<proteinExistence type="inferred from homology"/>
<keyword evidence="19" id="KW-1185">Reference proteome</keyword>
<evidence type="ECO:0000256" key="17">
    <source>
        <dbReference type="SAM" id="SignalP"/>
    </source>
</evidence>
<keyword evidence="17" id="KW-0732">Signal</keyword>
<evidence type="ECO:0000256" key="5">
    <source>
        <dbReference type="ARBA" id="ARBA00022801"/>
    </source>
</evidence>
<feature type="active site" description="Proton donor" evidence="13">
    <location>
        <position position="343"/>
    </location>
</feature>
<feature type="chain" id="PRO_5030917486" description="Eyes absent homolog" evidence="17">
    <location>
        <begin position="27"/>
        <end position="605"/>
    </location>
</feature>
<evidence type="ECO:0000256" key="15">
    <source>
        <dbReference type="RuleBase" id="RU362036"/>
    </source>
</evidence>
<evidence type="ECO:0000256" key="14">
    <source>
        <dbReference type="PIRSR" id="PIRSR628472-2"/>
    </source>
</evidence>
<comment type="cofactor">
    <cofactor evidence="14 15">
        <name>Mg(2+)</name>
        <dbReference type="ChEBI" id="CHEBI:18420"/>
    </cofactor>
    <text evidence="14 15">Binds 1 Mg(2+) ion per subunit.</text>
</comment>
<dbReference type="Ensembl" id="ENSMAMT00000068018.1">
    <property type="protein sequence ID" value="ENSMAMP00000042182.1"/>
    <property type="gene ID" value="ENSMAMG00000016684.2"/>
</dbReference>
<keyword evidence="6 14" id="KW-0460">Magnesium</keyword>
<keyword evidence="8 15" id="KW-0805">Transcription regulation</keyword>
<dbReference type="GeneTree" id="ENSGT00950000182978"/>
<dbReference type="GO" id="GO:0004725">
    <property type="term" value="F:protein tyrosine phosphatase activity"/>
    <property type="evidence" value="ECO:0007669"/>
    <property type="project" value="UniProtKB-EC"/>
</dbReference>
<accession>A0A7N8WWN6</accession>
<feature type="active site" description="Nucleophile" evidence="13">
    <location>
        <position position="341"/>
    </location>
</feature>
<keyword evidence="10" id="KW-0804">Transcription</keyword>
<dbReference type="GO" id="GO:2001240">
    <property type="term" value="P:negative regulation of extrinsic apoptotic signaling pathway in absence of ligand"/>
    <property type="evidence" value="ECO:0007669"/>
    <property type="project" value="TreeGrafter"/>
</dbReference>
<feature type="binding site" evidence="14">
    <location>
        <position position="343"/>
    </location>
    <ligand>
        <name>Mg(2+)</name>
        <dbReference type="ChEBI" id="CHEBI:18420"/>
    </ligand>
</feature>
<dbReference type="SFLD" id="SFLDS00003">
    <property type="entry name" value="Haloacid_Dehalogenase"/>
    <property type="match status" value="1"/>
</dbReference>
<protein>
    <recommendedName>
        <fullName evidence="15">Eyes absent homolog</fullName>
        <ecNumber evidence="15">3.1.3.48</ecNumber>
    </recommendedName>
</protein>
<evidence type="ECO:0000256" key="9">
    <source>
        <dbReference type="ARBA" id="ARBA00023159"/>
    </source>
</evidence>
<dbReference type="Proteomes" id="UP000261640">
    <property type="component" value="Unplaced"/>
</dbReference>
<feature type="binding site" evidence="14">
    <location>
        <position position="569"/>
    </location>
    <ligand>
        <name>Mg(2+)</name>
        <dbReference type="ChEBI" id="CHEBI:18420"/>
    </ligand>
</feature>